<evidence type="ECO:0000256" key="3">
    <source>
        <dbReference type="ARBA" id="ARBA00022630"/>
    </source>
</evidence>
<feature type="domain" description="Acetyl-CoA dehydrogenase-like C-terminal" evidence="9">
    <location>
        <begin position="469"/>
        <end position="596"/>
    </location>
</feature>
<reference evidence="10" key="1">
    <citation type="journal article" date="2014" name="Int. J. Syst. Evol. Microbiol.">
        <title>Complete genome sequence of Corynebacterium casei LMG S-19264T (=DSM 44701T), isolated from a smear-ripened cheese.</title>
        <authorList>
            <consortium name="US DOE Joint Genome Institute (JGI-PGF)"/>
            <person name="Walter F."/>
            <person name="Albersmeier A."/>
            <person name="Kalinowski J."/>
            <person name="Ruckert C."/>
        </authorList>
    </citation>
    <scope>NUCLEOTIDE SEQUENCE</scope>
    <source>
        <strain evidence="10">KCTC 42651</strain>
    </source>
</reference>
<keyword evidence="4 5" id="KW-0274">FAD</keyword>
<comment type="similarity">
    <text evidence="2 5">Belongs to the acyl-CoA dehydrogenase family.</text>
</comment>
<dbReference type="Gene3D" id="1.20.140.10">
    <property type="entry name" value="Butyryl-CoA Dehydrogenase, subunit A, domain 3"/>
    <property type="match status" value="1"/>
</dbReference>
<dbReference type="InterPro" id="IPR013786">
    <property type="entry name" value="AcylCoA_DH/ox_N"/>
</dbReference>
<evidence type="ECO:0000256" key="4">
    <source>
        <dbReference type="ARBA" id="ARBA00022827"/>
    </source>
</evidence>
<dbReference type="GO" id="GO:0003995">
    <property type="term" value="F:acyl-CoA dehydrogenase activity"/>
    <property type="evidence" value="ECO:0007669"/>
    <property type="project" value="InterPro"/>
</dbReference>
<feature type="domain" description="Acyl-CoA oxidase/dehydrogenase middle" evidence="7">
    <location>
        <begin position="162"/>
        <end position="269"/>
    </location>
</feature>
<evidence type="ECO:0000259" key="7">
    <source>
        <dbReference type="Pfam" id="PF02770"/>
    </source>
</evidence>
<evidence type="ECO:0000256" key="5">
    <source>
        <dbReference type="RuleBase" id="RU362125"/>
    </source>
</evidence>
<evidence type="ECO:0000259" key="6">
    <source>
        <dbReference type="Pfam" id="PF00441"/>
    </source>
</evidence>
<dbReference type="Pfam" id="PF12806">
    <property type="entry name" value="Acyl-CoA_dh_C"/>
    <property type="match status" value="1"/>
</dbReference>
<dbReference type="EMBL" id="BMZS01000007">
    <property type="protein sequence ID" value="GHD54689.1"/>
    <property type="molecule type" value="Genomic_DNA"/>
</dbReference>
<sequence>MAVPLIDRDDLDFTLWRVLGAESLTRYPRFAEHDRGTFSQVIETARAIAEDKFRPHAAKSDANEPRIENGKVVLIPEIGEALQAFAEAGFLAAHHDAEIGGLQLPWTIQQAAFAHFKAANTPTVGYAFLTIAAANLIHAHGSAEQKRLWMQPMLDGRTFGTMALSEPHAGSSLSDVRTAARQLDGDRYAIKGSKMWTSAGEHELTRNIVHMTLARIEGAPPGVKGLSLFIVPRYRLDAAGEPTVPNDVTLVGLNHKMGYRGTVNTALNFGDGDDCVGYLVGAPGRGLANMFHMMNEARVGVAFGAIMLAYAGFQESLEYARTRAQGRHPGDKDPTTPQLPLVEHADIRRMLLQQKAVAEGGLMLALDLALRIDRQKQDPDEAVRRHEALLLDFLTPIIKAWYSDRALEANHNAIQILGGYGYTRDYPVERIYRDNRLNPIHEGTNAIQAIDLLGRKAGIAEGAAFRAVVDEIRATLAEAEGKPELDALRRETATGLERLVATTETLLTAAPDIGAIRMLSNAAAYMDMAGLVVFGWVWLRQGLAALAELPQAAAGRPRDFLLGKLQTARYVAAWELPRTAQHAALLGSLDDTLTTMEASWL</sequence>
<proteinExistence type="inferred from homology"/>
<dbReference type="InterPro" id="IPR025878">
    <property type="entry name" value="Acyl-CoA_dh-like_C_dom"/>
</dbReference>
<dbReference type="InterPro" id="IPR009100">
    <property type="entry name" value="AcylCoA_DH/oxidase_NM_dom_sf"/>
</dbReference>
<evidence type="ECO:0000256" key="2">
    <source>
        <dbReference type="ARBA" id="ARBA00009347"/>
    </source>
</evidence>
<dbReference type="InterPro" id="IPR006091">
    <property type="entry name" value="Acyl-CoA_Oxase/DH_mid-dom"/>
</dbReference>
<dbReference type="Pfam" id="PF00441">
    <property type="entry name" value="Acyl-CoA_dh_1"/>
    <property type="match status" value="1"/>
</dbReference>
<dbReference type="AlphaFoldDB" id="A0A918XTE2"/>
<feature type="domain" description="Acyl-CoA dehydrogenase/oxidase C-terminal" evidence="6">
    <location>
        <begin position="284"/>
        <end position="450"/>
    </location>
</feature>
<dbReference type="PANTHER" id="PTHR42803">
    <property type="entry name" value="ACYL-COA DEHYDROGENASE"/>
    <property type="match status" value="1"/>
</dbReference>
<evidence type="ECO:0000259" key="8">
    <source>
        <dbReference type="Pfam" id="PF02771"/>
    </source>
</evidence>
<accession>A0A918XTE2</accession>
<evidence type="ECO:0000259" key="9">
    <source>
        <dbReference type="Pfam" id="PF12806"/>
    </source>
</evidence>
<comment type="caution">
    <text evidence="10">The sequence shown here is derived from an EMBL/GenBank/DDBJ whole genome shotgun (WGS) entry which is preliminary data.</text>
</comment>
<dbReference type="InterPro" id="IPR006089">
    <property type="entry name" value="Acyl-CoA_DH_CS"/>
</dbReference>
<dbReference type="SUPFAM" id="SSF47203">
    <property type="entry name" value="Acyl-CoA dehydrogenase C-terminal domain-like"/>
    <property type="match status" value="1"/>
</dbReference>
<evidence type="ECO:0000256" key="1">
    <source>
        <dbReference type="ARBA" id="ARBA00001974"/>
    </source>
</evidence>
<comment type="cofactor">
    <cofactor evidence="1 5">
        <name>FAD</name>
        <dbReference type="ChEBI" id="CHEBI:57692"/>
    </cofactor>
</comment>
<name>A0A918XTE2_9PROT</name>
<dbReference type="PANTHER" id="PTHR42803:SF3">
    <property type="entry name" value="ACYL-COA DEHYDROGENASE-RELATED"/>
    <property type="match status" value="1"/>
</dbReference>
<organism evidence="10 11">
    <name type="scientific">Thalassobaculum fulvum</name>
    <dbReference type="NCBI Taxonomy" id="1633335"/>
    <lineage>
        <taxon>Bacteria</taxon>
        <taxon>Pseudomonadati</taxon>
        <taxon>Pseudomonadota</taxon>
        <taxon>Alphaproteobacteria</taxon>
        <taxon>Rhodospirillales</taxon>
        <taxon>Thalassobaculaceae</taxon>
        <taxon>Thalassobaculum</taxon>
    </lineage>
</organism>
<keyword evidence="3 5" id="KW-0285">Flavoprotein</keyword>
<evidence type="ECO:0000313" key="11">
    <source>
        <dbReference type="Proteomes" id="UP000630353"/>
    </source>
</evidence>
<evidence type="ECO:0000313" key="10">
    <source>
        <dbReference type="EMBL" id="GHD54689.1"/>
    </source>
</evidence>
<dbReference type="Pfam" id="PF02771">
    <property type="entry name" value="Acyl-CoA_dh_N"/>
    <property type="match status" value="1"/>
</dbReference>
<dbReference type="InterPro" id="IPR046373">
    <property type="entry name" value="Acyl-CoA_Oxase/DH_mid-dom_sf"/>
</dbReference>
<feature type="domain" description="Acyl-CoA dehydrogenase/oxidase N-terminal" evidence="8">
    <location>
        <begin position="40"/>
        <end position="156"/>
    </location>
</feature>
<reference evidence="10" key="2">
    <citation type="submission" date="2020-09" db="EMBL/GenBank/DDBJ databases">
        <authorList>
            <person name="Sun Q."/>
            <person name="Kim S."/>
        </authorList>
    </citation>
    <scope>NUCLEOTIDE SEQUENCE</scope>
    <source>
        <strain evidence="10">KCTC 42651</strain>
    </source>
</reference>
<dbReference type="GO" id="GO:0050660">
    <property type="term" value="F:flavin adenine dinucleotide binding"/>
    <property type="evidence" value="ECO:0007669"/>
    <property type="project" value="InterPro"/>
</dbReference>
<keyword evidence="11" id="KW-1185">Reference proteome</keyword>
<dbReference type="Pfam" id="PF02770">
    <property type="entry name" value="Acyl-CoA_dh_M"/>
    <property type="match status" value="1"/>
</dbReference>
<dbReference type="InterPro" id="IPR037069">
    <property type="entry name" value="AcylCoA_DH/ox_N_sf"/>
</dbReference>
<protein>
    <submittedName>
        <fullName evidence="10">Acyl-CoA dehydrogenase</fullName>
    </submittedName>
</protein>
<keyword evidence="5" id="KW-0560">Oxidoreductase</keyword>
<dbReference type="InterPro" id="IPR009075">
    <property type="entry name" value="AcylCo_DH/oxidase_C"/>
</dbReference>
<dbReference type="InterPro" id="IPR052166">
    <property type="entry name" value="Diverse_Acyl-CoA_DH"/>
</dbReference>
<dbReference type="SUPFAM" id="SSF56645">
    <property type="entry name" value="Acyl-CoA dehydrogenase NM domain-like"/>
    <property type="match status" value="1"/>
</dbReference>
<dbReference type="RefSeq" id="WP_189991474.1">
    <property type="nucleotide sequence ID" value="NZ_BMZS01000007.1"/>
</dbReference>
<dbReference type="InterPro" id="IPR036250">
    <property type="entry name" value="AcylCo_DH-like_C"/>
</dbReference>
<dbReference type="Gene3D" id="2.40.110.10">
    <property type="entry name" value="Butyryl-CoA Dehydrogenase, subunit A, domain 2"/>
    <property type="match status" value="1"/>
</dbReference>
<dbReference type="PROSITE" id="PS00073">
    <property type="entry name" value="ACYL_COA_DH_2"/>
    <property type="match status" value="1"/>
</dbReference>
<dbReference type="Proteomes" id="UP000630353">
    <property type="component" value="Unassembled WGS sequence"/>
</dbReference>
<gene>
    <name evidence="10" type="ORF">GCM10017083_32500</name>
</gene>
<dbReference type="Gene3D" id="1.10.540.10">
    <property type="entry name" value="Acyl-CoA dehydrogenase/oxidase, N-terminal domain"/>
    <property type="match status" value="1"/>
</dbReference>